<gene>
    <name evidence="2" type="ORF">SMN809_LOCUS83753</name>
</gene>
<sequence>MKQNVITNVEPVIRKALTLTGRQLQSLREPVITPIERKKPDTRINPLESERENTARAKKLQRIFVPPPPKPRLNRPHITETQKSASPPETNLSMDSLKSSSSNNSPFTSTLQTIKRVPSSSS</sequence>
<feature type="non-terminal residue" evidence="2">
    <location>
        <position position="1"/>
    </location>
</feature>
<protein>
    <submittedName>
        <fullName evidence="2">Uncharacterized protein</fullName>
    </submittedName>
</protein>
<feature type="region of interest" description="Disordered" evidence="1">
    <location>
        <begin position="30"/>
        <end position="122"/>
    </location>
</feature>
<proteinExistence type="predicted"/>
<comment type="caution">
    <text evidence="2">The sequence shown here is derived from an EMBL/GenBank/DDBJ whole genome shotgun (WGS) entry which is preliminary data.</text>
</comment>
<name>A0A8S3K0J7_9BILA</name>
<accession>A0A8S3K0J7</accession>
<feature type="compositionally biased region" description="Low complexity" evidence="1">
    <location>
        <begin position="90"/>
        <end position="111"/>
    </location>
</feature>
<reference evidence="2" key="1">
    <citation type="submission" date="2021-02" db="EMBL/GenBank/DDBJ databases">
        <authorList>
            <person name="Nowell W R."/>
        </authorList>
    </citation>
    <scope>NUCLEOTIDE SEQUENCE</scope>
</reference>
<feature type="compositionally biased region" description="Polar residues" evidence="1">
    <location>
        <begin position="79"/>
        <end position="89"/>
    </location>
</feature>
<dbReference type="Proteomes" id="UP000676336">
    <property type="component" value="Unassembled WGS sequence"/>
</dbReference>
<organism evidence="2 3">
    <name type="scientific">Rotaria magnacalcarata</name>
    <dbReference type="NCBI Taxonomy" id="392030"/>
    <lineage>
        <taxon>Eukaryota</taxon>
        <taxon>Metazoa</taxon>
        <taxon>Spiralia</taxon>
        <taxon>Gnathifera</taxon>
        <taxon>Rotifera</taxon>
        <taxon>Eurotatoria</taxon>
        <taxon>Bdelloidea</taxon>
        <taxon>Philodinida</taxon>
        <taxon>Philodinidae</taxon>
        <taxon>Rotaria</taxon>
    </lineage>
</organism>
<dbReference type="EMBL" id="CAJOBI010356836">
    <property type="protein sequence ID" value="CAF5224336.1"/>
    <property type="molecule type" value="Genomic_DNA"/>
</dbReference>
<feature type="compositionally biased region" description="Basic and acidic residues" evidence="1">
    <location>
        <begin position="35"/>
        <end position="55"/>
    </location>
</feature>
<evidence type="ECO:0000313" key="2">
    <source>
        <dbReference type="EMBL" id="CAF5224336.1"/>
    </source>
</evidence>
<evidence type="ECO:0000256" key="1">
    <source>
        <dbReference type="SAM" id="MobiDB-lite"/>
    </source>
</evidence>
<evidence type="ECO:0000313" key="3">
    <source>
        <dbReference type="Proteomes" id="UP000676336"/>
    </source>
</evidence>
<dbReference type="AlphaFoldDB" id="A0A8S3K0J7"/>